<keyword evidence="6" id="KW-1133">Transmembrane helix</keyword>
<reference evidence="8 9" key="1">
    <citation type="submission" date="2020-08" db="EMBL/GenBank/DDBJ databases">
        <title>Genomic Encyclopedia of Type Strains, Phase III (KMG-III): the genomes of soil and plant-associated and newly described type strains.</title>
        <authorList>
            <person name="Whitman W."/>
        </authorList>
    </citation>
    <scope>NUCLEOTIDE SEQUENCE [LARGE SCALE GENOMIC DNA]</scope>
    <source>
        <strain evidence="8 9">CECT 8571</strain>
    </source>
</reference>
<keyword evidence="9" id="KW-1185">Reference proteome</keyword>
<name>A0A839UMZ1_9GAMM</name>
<dbReference type="EC" id="2.7.13.3" evidence="2"/>
<dbReference type="GO" id="GO:0005886">
    <property type="term" value="C:plasma membrane"/>
    <property type="evidence" value="ECO:0007669"/>
    <property type="project" value="TreeGrafter"/>
</dbReference>
<dbReference type="AlphaFoldDB" id="A0A839UMZ1"/>
<keyword evidence="4" id="KW-0808">Transferase</keyword>
<feature type="domain" description="Signal transduction histidine kinase dimerisation/phosphoacceptor" evidence="7">
    <location>
        <begin position="213"/>
        <end position="297"/>
    </location>
</feature>
<keyword evidence="6" id="KW-0472">Membrane</keyword>
<dbReference type="Gene3D" id="1.10.287.130">
    <property type="match status" value="1"/>
</dbReference>
<dbReference type="InterPro" id="IPR036097">
    <property type="entry name" value="HisK_dim/P_sf"/>
</dbReference>
<comment type="caution">
    <text evidence="8">The sequence shown here is derived from an EMBL/GenBank/DDBJ whole genome shotgun (WGS) entry which is preliminary data.</text>
</comment>
<keyword evidence="6" id="KW-0812">Transmembrane</keyword>
<dbReference type="InterPro" id="IPR036890">
    <property type="entry name" value="HATPase_C_sf"/>
</dbReference>
<dbReference type="GO" id="GO:0000155">
    <property type="term" value="F:phosphorelay sensor kinase activity"/>
    <property type="evidence" value="ECO:0007669"/>
    <property type="project" value="InterPro"/>
</dbReference>
<feature type="transmembrane region" description="Helical" evidence="6">
    <location>
        <begin position="133"/>
        <end position="155"/>
    </location>
</feature>
<dbReference type="SMART" id="SM00388">
    <property type="entry name" value="HisKA"/>
    <property type="match status" value="1"/>
</dbReference>
<dbReference type="InterPro" id="IPR050428">
    <property type="entry name" value="TCS_sensor_his_kinase"/>
</dbReference>
<dbReference type="Pfam" id="PF00512">
    <property type="entry name" value="HisKA"/>
    <property type="match status" value="1"/>
</dbReference>
<dbReference type="PANTHER" id="PTHR45436">
    <property type="entry name" value="SENSOR HISTIDINE KINASE YKOH"/>
    <property type="match status" value="1"/>
</dbReference>
<dbReference type="InterPro" id="IPR003661">
    <property type="entry name" value="HisK_dim/P_dom"/>
</dbReference>
<evidence type="ECO:0000256" key="2">
    <source>
        <dbReference type="ARBA" id="ARBA00012438"/>
    </source>
</evidence>
<evidence type="ECO:0000259" key="7">
    <source>
        <dbReference type="SMART" id="SM00388"/>
    </source>
</evidence>
<gene>
    <name evidence="8" type="ORF">FHS30_000292</name>
</gene>
<sequence>MADRPLHRTIFLSFASIITGVCVLFAALSLLLAYIVEDGILDAMLTQQAAALAGAPVVDGDVYPVALAPGVRWIQAVEQAPALVREQLALNPNISEVHTPDSSHYHVRRLDGQRGWLVAEVSGLLVVSQLSGVWFAVLSVFWILALAVALWLAYLSARRATQPLRDILHEYQTQPLPDAPGDSIATDLASNELHQLATQLSDINRAYRDALAREQAFTRDISHELRTPLTVLQNQLALLAQSMQVGNKRGAPLDDSCGGGGIEAPRDTVAWARMQTAVGEAVHLLDMLLALARQESLPTQPLPVLALVEQAIVDAAEYAPGLCITLDCAKNAEAVRVDAHQRPVLLLFKNLIQNAQLHGSDQGLLIELTNADISFNNACRATAASTGSGMQQGLSLSARLAEAMNWKLRHEVAADRFLVRVNIR</sequence>
<comment type="catalytic activity">
    <reaction evidence="1">
        <text>ATP + protein L-histidine = ADP + protein N-phospho-L-histidine.</text>
        <dbReference type="EC" id="2.7.13.3"/>
    </reaction>
</comment>
<proteinExistence type="predicted"/>
<evidence type="ECO:0000313" key="9">
    <source>
        <dbReference type="Proteomes" id="UP000559987"/>
    </source>
</evidence>
<dbReference type="RefSeq" id="WP_183907568.1">
    <property type="nucleotide sequence ID" value="NZ_JACHXZ010000001.1"/>
</dbReference>
<evidence type="ECO:0000256" key="6">
    <source>
        <dbReference type="SAM" id="Phobius"/>
    </source>
</evidence>
<evidence type="ECO:0000256" key="4">
    <source>
        <dbReference type="ARBA" id="ARBA00022679"/>
    </source>
</evidence>
<dbReference type="SUPFAM" id="SSF47384">
    <property type="entry name" value="Homodimeric domain of signal transducing histidine kinase"/>
    <property type="match status" value="1"/>
</dbReference>
<evidence type="ECO:0000313" key="8">
    <source>
        <dbReference type="EMBL" id="MBB3167116.1"/>
    </source>
</evidence>
<dbReference type="SUPFAM" id="SSF55874">
    <property type="entry name" value="ATPase domain of HSP90 chaperone/DNA topoisomerase II/histidine kinase"/>
    <property type="match status" value="1"/>
</dbReference>
<protein>
    <recommendedName>
        <fullName evidence="2">histidine kinase</fullName>
        <ecNumber evidence="2">2.7.13.3</ecNumber>
    </recommendedName>
</protein>
<accession>A0A839UMZ1</accession>
<dbReference type="PANTHER" id="PTHR45436:SF5">
    <property type="entry name" value="SENSOR HISTIDINE KINASE TRCS"/>
    <property type="match status" value="1"/>
</dbReference>
<evidence type="ECO:0000256" key="5">
    <source>
        <dbReference type="ARBA" id="ARBA00022777"/>
    </source>
</evidence>
<organism evidence="8 9">
    <name type="scientific">Simiduia aestuariiviva</name>
    <dbReference type="NCBI Taxonomy" id="1510459"/>
    <lineage>
        <taxon>Bacteria</taxon>
        <taxon>Pseudomonadati</taxon>
        <taxon>Pseudomonadota</taxon>
        <taxon>Gammaproteobacteria</taxon>
        <taxon>Cellvibrionales</taxon>
        <taxon>Cellvibrionaceae</taxon>
        <taxon>Simiduia</taxon>
    </lineage>
</organism>
<evidence type="ECO:0000256" key="3">
    <source>
        <dbReference type="ARBA" id="ARBA00022553"/>
    </source>
</evidence>
<keyword evidence="3" id="KW-0597">Phosphoprotein</keyword>
<evidence type="ECO:0000256" key="1">
    <source>
        <dbReference type="ARBA" id="ARBA00000085"/>
    </source>
</evidence>
<dbReference type="CDD" id="cd00082">
    <property type="entry name" value="HisKA"/>
    <property type="match status" value="1"/>
</dbReference>
<keyword evidence="5 8" id="KW-0418">Kinase</keyword>
<dbReference type="Proteomes" id="UP000559987">
    <property type="component" value="Unassembled WGS sequence"/>
</dbReference>
<feature type="transmembrane region" description="Helical" evidence="6">
    <location>
        <begin position="12"/>
        <end position="36"/>
    </location>
</feature>
<dbReference type="EMBL" id="JACHXZ010000001">
    <property type="protein sequence ID" value="MBB3167116.1"/>
    <property type="molecule type" value="Genomic_DNA"/>
</dbReference>